<dbReference type="Proteomes" id="UP001500325">
    <property type="component" value="Unassembled WGS sequence"/>
</dbReference>
<feature type="compositionally biased region" description="Low complexity" evidence="3">
    <location>
        <begin position="81"/>
        <end position="101"/>
    </location>
</feature>
<organism evidence="5 6">
    <name type="scientific">Pseudonocardia yuanmonensis</name>
    <dbReference type="NCBI Taxonomy" id="1095914"/>
    <lineage>
        <taxon>Bacteria</taxon>
        <taxon>Bacillati</taxon>
        <taxon>Actinomycetota</taxon>
        <taxon>Actinomycetes</taxon>
        <taxon>Pseudonocardiales</taxon>
        <taxon>Pseudonocardiaceae</taxon>
        <taxon>Pseudonocardia</taxon>
    </lineage>
</organism>
<accession>A0ABP8WLP8</accession>
<evidence type="ECO:0000313" key="6">
    <source>
        <dbReference type="Proteomes" id="UP001500325"/>
    </source>
</evidence>
<protein>
    <recommendedName>
        <fullName evidence="4">Hcy-binding domain-containing protein</fullName>
    </recommendedName>
</protein>
<evidence type="ECO:0000256" key="1">
    <source>
        <dbReference type="ARBA" id="ARBA00022603"/>
    </source>
</evidence>
<comment type="caution">
    <text evidence="5">The sequence shown here is derived from an EMBL/GenBank/DDBJ whole genome shotgun (WGS) entry which is preliminary data.</text>
</comment>
<dbReference type="InterPro" id="IPR003726">
    <property type="entry name" value="HCY_dom"/>
</dbReference>
<dbReference type="InterPro" id="IPR036589">
    <property type="entry name" value="HCY_dom_sf"/>
</dbReference>
<gene>
    <name evidence="5" type="ORF">GCM10023215_31210</name>
</gene>
<proteinExistence type="predicted"/>
<evidence type="ECO:0000259" key="4">
    <source>
        <dbReference type="Pfam" id="PF02574"/>
    </source>
</evidence>
<dbReference type="SUPFAM" id="SSF82282">
    <property type="entry name" value="Homocysteine S-methyltransferase"/>
    <property type="match status" value="1"/>
</dbReference>
<keyword evidence="1" id="KW-0489">Methyltransferase</keyword>
<dbReference type="Gene3D" id="3.20.20.330">
    <property type="entry name" value="Homocysteine-binding-like domain"/>
    <property type="match status" value="1"/>
</dbReference>
<reference evidence="6" key="1">
    <citation type="journal article" date="2019" name="Int. J. Syst. Evol. Microbiol.">
        <title>The Global Catalogue of Microorganisms (GCM) 10K type strain sequencing project: providing services to taxonomists for standard genome sequencing and annotation.</title>
        <authorList>
            <consortium name="The Broad Institute Genomics Platform"/>
            <consortium name="The Broad Institute Genome Sequencing Center for Infectious Disease"/>
            <person name="Wu L."/>
            <person name="Ma J."/>
        </authorList>
    </citation>
    <scope>NUCLEOTIDE SEQUENCE [LARGE SCALE GENOMIC DNA]</scope>
    <source>
        <strain evidence="6">JCM 18055</strain>
    </source>
</reference>
<dbReference type="Pfam" id="PF02574">
    <property type="entry name" value="S-methyl_trans"/>
    <property type="match status" value="1"/>
</dbReference>
<dbReference type="PANTHER" id="PTHR11103:SF10">
    <property type="entry name" value="HOMOCYSTEINE S-METHYLTRANSFERASE 1-RELATED"/>
    <property type="match status" value="1"/>
</dbReference>
<feature type="domain" description="Hcy-binding" evidence="4">
    <location>
        <begin position="11"/>
        <end position="64"/>
    </location>
</feature>
<keyword evidence="2" id="KW-0808">Transferase</keyword>
<dbReference type="EMBL" id="BAABIC010000009">
    <property type="protein sequence ID" value="GAA4691960.1"/>
    <property type="molecule type" value="Genomic_DNA"/>
</dbReference>
<evidence type="ECO:0000256" key="3">
    <source>
        <dbReference type="SAM" id="MobiDB-lite"/>
    </source>
</evidence>
<evidence type="ECO:0000256" key="2">
    <source>
        <dbReference type="ARBA" id="ARBA00022679"/>
    </source>
</evidence>
<sequence>MDGVPGSDGVLVADGGLATALEARGHDLADPLWSARLLLEAPGEILAVHHAFFRAGADLATTATDDRDLSGLLRGVRRPRAGPFRGRPAAAARGAPGPASG</sequence>
<feature type="region of interest" description="Disordered" evidence="3">
    <location>
        <begin position="77"/>
        <end position="101"/>
    </location>
</feature>
<dbReference type="PANTHER" id="PTHR11103">
    <property type="entry name" value="SLR1189 PROTEIN"/>
    <property type="match status" value="1"/>
</dbReference>
<keyword evidence="6" id="KW-1185">Reference proteome</keyword>
<name>A0ABP8WLP8_9PSEU</name>
<evidence type="ECO:0000313" key="5">
    <source>
        <dbReference type="EMBL" id="GAA4691960.1"/>
    </source>
</evidence>